<evidence type="ECO:0000259" key="1">
    <source>
        <dbReference type="SMART" id="SM00923"/>
    </source>
</evidence>
<evidence type="ECO:0000313" key="3">
    <source>
        <dbReference type="Proteomes" id="UP000007967"/>
    </source>
</evidence>
<dbReference type="InterPro" id="IPR037407">
    <property type="entry name" value="MLP_fam"/>
</dbReference>
<sequence>MTSNSRRTVVRNDEQQYSIWPLGRDLPPGWAEVGISGSEEDCLEYIERTWTDLRPLSLRRTLTAADEQ</sequence>
<feature type="domain" description="MbtH-like" evidence="1">
    <location>
        <begin position="4"/>
        <end position="48"/>
    </location>
</feature>
<name>D2PSL8_KRIFD</name>
<dbReference type="GO" id="GO:0005829">
    <property type="term" value="C:cytosol"/>
    <property type="evidence" value="ECO:0007669"/>
    <property type="project" value="TreeGrafter"/>
</dbReference>
<dbReference type="Proteomes" id="UP000007967">
    <property type="component" value="Chromosome"/>
</dbReference>
<reference evidence="2 3" key="2">
    <citation type="journal article" date="2010" name="Stand. Genomic Sci.">
        <title>Complete genome sequence of Kribbella flavida type strain (IFO 14399).</title>
        <authorList>
            <person name="Pukall R."/>
            <person name="Lapidus A."/>
            <person name="Glavina Del Rio T."/>
            <person name="Copeland A."/>
            <person name="Tice H."/>
            <person name="Cheng J.-F."/>
            <person name="Lucas S."/>
            <person name="Chen F."/>
            <person name="Nolan M."/>
            <person name="LaButti K."/>
            <person name="Pati A."/>
            <person name="Ivanova N."/>
            <person name="Mavrommatis K."/>
            <person name="Mikhailova N."/>
            <person name="Pitluck S."/>
            <person name="Bruce D."/>
            <person name="Goodwin L."/>
            <person name="Land M."/>
            <person name="Hauser L."/>
            <person name="Chang Y.-J."/>
            <person name="Jeffries C.D."/>
            <person name="Chen A."/>
            <person name="Palaniappan K."/>
            <person name="Chain P."/>
            <person name="Rohde M."/>
            <person name="Goeker M."/>
            <person name="Bristow J."/>
            <person name="Eisen J.A."/>
            <person name="Markowitz V."/>
            <person name="Hugenholtz P."/>
            <person name="Kyrpides N.C."/>
            <person name="Klenk H.-P."/>
            <person name="Brettin T."/>
        </authorList>
    </citation>
    <scope>NUCLEOTIDE SEQUENCE [LARGE SCALE GENOMIC DNA]</scope>
    <source>
        <strain evidence="3">DSM 17836 / JCM 10339 / NBRC 14399</strain>
    </source>
</reference>
<dbReference type="SMART" id="SM00923">
    <property type="entry name" value="MbtH"/>
    <property type="match status" value="1"/>
</dbReference>
<dbReference type="OrthoDB" id="7584480at2"/>
<evidence type="ECO:0000313" key="2">
    <source>
        <dbReference type="EMBL" id="ADB33156.1"/>
    </source>
</evidence>
<gene>
    <name evidence="2" type="ordered locus">Kfla_4109</name>
</gene>
<proteinExistence type="predicted"/>
<dbReference type="InterPro" id="IPR038020">
    <property type="entry name" value="MbtH-like_sf"/>
</dbReference>
<dbReference type="RefSeq" id="WP_012921710.1">
    <property type="nucleotide sequence ID" value="NC_013729.1"/>
</dbReference>
<dbReference type="InterPro" id="IPR005153">
    <property type="entry name" value="MbtH-like_dom"/>
</dbReference>
<dbReference type="AlphaFoldDB" id="D2PSL8"/>
<dbReference type="HOGENOM" id="CLU_181321_0_1_11"/>
<protein>
    <submittedName>
        <fullName evidence="2">MbtH domain protein</fullName>
    </submittedName>
</protein>
<dbReference type="KEGG" id="kfl:Kfla_4109"/>
<dbReference type="STRING" id="479435.Kfla_4109"/>
<dbReference type="PANTHER" id="PTHR38444:SF1">
    <property type="entry name" value="ENTEROBACTIN BIOSYNTHESIS PROTEIN YBDZ"/>
    <property type="match status" value="1"/>
</dbReference>
<dbReference type="EMBL" id="CP001736">
    <property type="protein sequence ID" value="ADB33156.1"/>
    <property type="molecule type" value="Genomic_DNA"/>
</dbReference>
<keyword evidence="3" id="KW-1185">Reference proteome</keyword>
<dbReference type="Pfam" id="PF03621">
    <property type="entry name" value="MbtH"/>
    <property type="match status" value="1"/>
</dbReference>
<organism evidence="2 3">
    <name type="scientific">Kribbella flavida (strain DSM 17836 / JCM 10339 / NBRC 14399)</name>
    <dbReference type="NCBI Taxonomy" id="479435"/>
    <lineage>
        <taxon>Bacteria</taxon>
        <taxon>Bacillati</taxon>
        <taxon>Actinomycetota</taxon>
        <taxon>Actinomycetes</taxon>
        <taxon>Propionibacteriales</taxon>
        <taxon>Kribbellaceae</taxon>
        <taxon>Kribbella</taxon>
    </lineage>
</organism>
<reference evidence="3" key="1">
    <citation type="submission" date="2009-09" db="EMBL/GenBank/DDBJ databases">
        <title>The complete genome of Kribbella flavida DSM 17836.</title>
        <authorList>
            <consortium name="US DOE Joint Genome Institute (JGI-PGF)"/>
            <person name="Lucas S."/>
            <person name="Copeland A."/>
            <person name="Lapidus A."/>
            <person name="Glavina del Rio T."/>
            <person name="Dalin E."/>
            <person name="Tice H."/>
            <person name="Bruce D."/>
            <person name="Goodwin L."/>
            <person name="Pitluck S."/>
            <person name="Kyrpides N."/>
            <person name="Mavromatis K."/>
            <person name="Ivanova N."/>
            <person name="Saunders E."/>
            <person name="Brettin T."/>
            <person name="Detter J.C."/>
            <person name="Han C."/>
            <person name="Larimer F."/>
            <person name="Land M."/>
            <person name="Hauser L."/>
            <person name="Markowitz V."/>
            <person name="Cheng J.-F."/>
            <person name="Hugenholtz P."/>
            <person name="Woyke T."/>
            <person name="Wu D."/>
            <person name="Pukall R."/>
            <person name="Klenk H.-P."/>
            <person name="Eisen J.A."/>
        </authorList>
    </citation>
    <scope>NUCLEOTIDE SEQUENCE [LARGE SCALE GENOMIC DNA]</scope>
    <source>
        <strain evidence="3">DSM 17836 / JCM 10339 / NBRC 14399</strain>
    </source>
</reference>
<accession>D2PSL8</accession>
<dbReference type="eggNOG" id="COG3251">
    <property type="taxonomic scope" value="Bacteria"/>
</dbReference>
<dbReference type="SUPFAM" id="SSF160582">
    <property type="entry name" value="MbtH-like"/>
    <property type="match status" value="1"/>
</dbReference>
<dbReference type="Gene3D" id="3.90.820.10">
    <property type="entry name" value="Structural Genomics, Unknown Function 30-nov-00 1gh9 Mol_id"/>
    <property type="match status" value="1"/>
</dbReference>
<dbReference type="PANTHER" id="PTHR38444">
    <property type="entry name" value="ENTEROBACTIN BIOSYNTHESIS PROTEIN YBDZ"/>
    <property type="match status" value="1"/>
</dbReference>
<dbReference type="GO" id="GO:0019290">
    <property type="term" value="P:siderophore biosynthetic process"/>
    <property type="evidence" value="ECO:0007669"/>
    <property type="project" value="TreeGrafter"/>
</dbReference>